<dbReference type="SMART" id="SM00382">
    <property type="entry name" value="AAA"/>
    <property type="match status" value="1"/>
</dbReference>
<gene>
    <name evidence="4" type="ORF">KQI89_07440</name>
</gene>
<evidence type="ECO:0000256" key="2">
    <source>
        <dbReference type="ARBA" id="ARBA00022448"/>
    </source>
</evidence>
<dbReference type="InterPro" id="IPR050153">
    <property type="entry name" value="Metal_Ion_Import_ABC"/>
</dbReference>
<keyword evidence="4" id="KW-0067">ATP-binding</keyword>
<comment type="similarity">
    <text evidence="1">Belongs to the ABC transporter superfamily.</text>
</comment>
<sequence>MVELRNCYYRYPGKKMLLKDISFFLDKNEVMAVLGKNGTGKTTMLKCLTGILKWEKGEAFIHGKSINLKDGMNDIGYVPQGHNLPFPYTVSEMISMGMAKHIGLFSTPSKQDMIKVDEIIEEIGIQDLKNCSCTELSGGQLQLVYIARALVSNPKLLILDEPESHLDFKNQLMVMKLIRRLANEKDLACIINTHYPDHALKISDKTLLLGDGNYLIGNTNDLITEENIKKYFDVDAKIVSYVHENMNLRTIVAV</sequence>
<dbReference type="EMBL" id="JAHLQL010000001">
    <property type="protein sequence ID" value="MBU5591595.1"/>
    <property type="molecule type" value="Genomic_DNA"/>
</dbReference>
<name>A0ABS6EZP3_9CLOT</name>
<accession>A0ABS6EZP3</accession>
<evidence type="ECO:0000313" key="5">
    <source>
        <dbReference type="Proteomes" id="UP000736583"/>
    </source>
</evidence>
<keyword evidence="4" id="KW-0547">Nucleotide-binding</keyword>
<evidence type="ECO:0000313" key="4">
    <source>
        <dbReference type="EMBL" id="MBU5591595.1"/>
    </source>
</evidence>
<protein>
    <submittedName>
        <fullName evidence="4">ABC transporter ATP-binding protein</fullName>
    </submittedName>
</protein>
<dbReference type="CDD" id="cd03214">
    <property type="entry name" value="ABC_Iron-Siderophores_B12_Hemin"/>
    <property type="match status" value="1"/>
</dbReference>
<keyword evidence="5" id="KW-1185">Reference proteome</keyword>
<dbReference type="Pfam" id="PF00005">
    <property type="entry name" value="ABC_tran"/>
    <property type="match status" value="1"/>
</dbReference>
<proteinExistence type="inferred from homology"/>
<dbReference type="InterPro" id="IPR003439">
    <property type="entry name" value="ABC_transporter-like_ATP-bd"/>
</dbReference>
<dbReference type="RefSeq" id="WP_216456537.1">
    <property type="nucleotide sequence ID" value="NZ_JAHLQL010000001.1"/>
</dbReference>
<keyword evidence="2" id="KW-0813">Transport</keyword>
<evidence type="ECO:0000259" key="3">
    <source>
        <dbReference type="PROSITE" id="PS50893"/>
    </source>
</evidence>
<evidence type="ECO:0000256" key="1">
    <source>
        <dbReference type="ARBA" id="ARBA00005417"/>
    </source>
</evidence>
<dbReference type="PANTHER" id="PTHR42734:SF6">
    <property type="entry name" value="MOLYBDATE IMPORT ATP-BINDING PROTEIN MOLC"/>
    <property type="match status" value="1"/>
</dbReference>
<dbReference type="InterPro" id="IPR003593">
    <property type="entry name" value="AAA+_ATPase"/>
</dbReference>
<feature type="domain" description="ABC transporter" evidence="3">
    <location>
        <begin position="2"/>
        <end position="236"/>
    </location>
</feature>
<dbReference type="PROSITE" id="PS50893">
    <property type="entry name" value="ABC_TRANSPORTER_2"/>
    <property type="match status" value="1"/>
</dbReference>
<comment type="caution">
    <text evidence="4">The sequence shown here is derived from an EMBL/GenBank/DDBJ whole genome shotgun (WGS) entry which is preliminary data.</text>
</comment>
<dbReference type="PANTHER" id="PTHR42734">
    <property type="entry name" value="METAL TRANSPORT SYSTEM ATP-BINDING PROTEIN TM_0124-RELATED"/>
    <property type="match status" value="1"/>
</dbReference>
<dbReference type="GO" id="GO:0005524">
    <property type="term" value="F:ATP binding"/>
    <property type="evidence" value="ECO:0007669"/>
    <property type="project" value="UniProtKB-KW"/>
</dbReference>
<dbReference type="Proteomes" id="UP000736583">
    <property type="component" value="Unassembled WGS sequence"/>
</dbReference>
<reference evidence="4 5" key="1">
    <citation type="submission" date="2021-06" db="EMBL/GenBank/DDBJ databases">
        <authorList>
            <person name="Sun Q."/>
            <person name="Li D."/>
        </authorList>
    </citation>
    <scope>NUCLEOTIDE SEQUENCE [LARGE SCALE GENOMIC DNA]</scope>
    <source>
        <strain evidence="4 5">MSJ-4</strain>
    </source>
</reference>
<organism evidence="4 5">
    <name type="scientific">Clostridium simiarum</name>
    <dbReference type="NCBI Taxonomy" id="2841506"/>
    <lineage>
        <taxon>Bacteria</taxon>
        <taxon>Bacillati</taxon>
        <taxon>Bacillota</taxon>
        <taxon>Clostridia</taxon>
        <taxon>Eubacteriales</taxon>
        <taxon>Clostridiaceae</taxon>
        <taxon>Clostridium</taxon>
    </lineage>
</organism>